<evidence type="ECO:0000259" key="7">
    <source>
        <dbReference type="Pfam" id="PF00270"/>
    </source>
</evidence>
<evidence type="ECO:0000256" key="4">
    <source>
        <dbReference type="ARBA" id="ARBA00034617"/>
    </source>
</evidence>
<keyword evidence="3" id="KW-0413">Isomerase</keyword>
<dbReference type="PANTHER" id="PTHR13710:SF105">
    <property type="entry name" value="ATP-DEPENDENT DNA HELICASE Q1"/>
    <property type="match status" value="1"/>
</dbReference>
<feature type="domain" description="DEAD/DEAH-box helicase" evidence="7">
    <location>
        <begin position="81"/>
        <end position="222"/>
    </location>
</feature>
<dbReference type="Gene3D" id="3.40.50.300">
    <property type="entry name" value="P-loop containing nucleotide triphosphate hydrolases"/>
    <property type="match status" value="2"/>
</dbReference>
<protein>
    <recommendedName>
        <fullName evidence="5">DNA 3'-5' helicase</fullName>
        <ecNumber evidence="5">5.6.2.4</ecNumber>
    </recommendedName>
</protein>
<proteinExistence type="inferred from homology"/>
<dbReference type="OrthoDB" id="5952536at2759"/>
<sequence>MALVYPQTLLQFLDIIRDENFEELLVRLKVIKNGNRGRIPFMFIISLPNMDRQITALRMCLLVYYTTKGAEVPKILQLHAALESISRNTLVTASTGFGKTHIMALLMLLEKSTSTRIFITLSPLKRLQVTQVVTFLEKYGISTISINQDTPRDIQYWRKYVHDTRKNATQLSTSRHLIVTAEQLFKSLEGHWTCFSLTLREPQFRKRIAHINVDEVHFVHYAGMERFGLTPFRVAWALFLGSEYGLIRGSINRPTVIYARHCVIGNFDVLENYLCFIRSPFPQNGTAQDQPRVLLFFDSNSLALRVAKFLNAHAPPHLHNKGFSRHYYSTMSPEYLDITHESFNDPNGSCRILCATAGESVGIDHHDVRLTANIGVVDPSDGQQRGGRNDRLQLGGLHITLYEEWAQNVKLDEFENKDLPFASDPDRPRTFLKKGSNKKRRAEDSDSDSSVLQLNTEEDGVTRMDSGDELGSDTVSKSSLGVTGLHENGLQDGCKLSSKSCVRDSARGLSGTDDGLKGWSISRSNDGSNDVDGPGVVGVLKKG</sequence>
<evidence type="ECO:0000256" key="1">
    <source>
        <dbReference type="ARBA" id="ARBA00005446"/>
    </source>
</evidence>
<feature type="compositionally biased region" description="Basic and acidic residues" evidence="6">
    <location>
        <begin position="418"/>
        <end position="429"/>
    </location>
</feature>
<dbReference type="AlphaFoldDB" id="A0A9P5UCI4"/>
<feature type="region of interest" description="Disordered" evidence="6">
    <location>
        <begin position="418"/>
        <end position="486"/>
    </location>
</feature>
<dbReference type="Proteomes" id="UP000772434">
    <property type="component" value="Unassembled WGS sequence"/>
</dbReference>
<dbReference type="PANTHER" id="PTHR13710">
    <property type="entry name" value="DNA HELICASE RECQ FAMILY MEMBER"/>
    <property type="match status" value="1"/>
</dbReference>
<feature type="region of interest" description="Disordered" evidence="6">
    <location>
        <begin position="504"/>
        <end position="543"/>
    </location>
</feature>
<dbReference type="GO" id="GO:0005737">
    <property type="term" value="C:cytoplasm"/>
    <property type="evidence" value="ECO:0007669"/>
    <property type="project" value="TreeGrafter"/>
</dbReference>
<name>A0A9P5UCI4_9AGAR</name>
<evidence type="ECO:0000256" key="5">
    <source>
        <dbReference type="ARBA" id="ARBA00034808"/>
    </source>
</evidence>
<dbReference type="SUPFAM" id="SSF52540">
    <property type="entry name" value="P-loop containing nucleoside triphosphate hydrolases"/>
    <property type="match status" value="1"/>
</dbReference>
<dbReference type="InterPro" id="IPR011545">
    <property type="entry name" value="DEAD/DEAH_box_helicase_dom"/>
</dbReference>
<comment type="catalytic activity">
    <reaction evidence="4">
        <text>Couples ATP hydrolysis with the unwinding of duplex DNA by translocating in the 3'-5' direction.</text>
        <dbReference type="EC" id="5.6.2.4"/>
    </reaction>
</comment>
<dbReference type="Pfam" id="PF00270">
    <property type="entry name" value="DEAD"/>
    <property type="match status" value="1"/>
</dbReference>
<feature type="compositionally biased region" description="Basic residues" evidence="6">
    <location>
        <begin position="430"/>
        <end position="440"/>
    </location>
</feature>
<keyword evidence="9" id="KW-1185">Reference proteome</keyword>
<comment type="caution">
    <text evidence="8">The sequence shown here is derived from an EMBL/GenBank/DDBJ whole genome shotgun (WGS) entry which is preliminary data.</text>
</comment>
<evidence type="ECO:0000256" key="2">
    <source>
        <dbReference type="ARBA" id="ARBA00023125"/>
    </source>
</evidence>
<dbReference type="GO" id="GO:0000724">
    <property type="term" value="P:double-strand break repair via homologous recombination"/>
    <property type="evidence" value="ECO:0007669"/>
    <property type="project" value="TreeGrafter"/>
</dbReference>
<organism evidence="8 9">
    <name type="scientific">Rhodocollybia butyracea</name>
    <dbReference type="NCBI Taxonomy" id="206335"/>
    <lineage>
        <taxon>Eukaryota</taxon>
        <taxon>Fungi</taxon>
        <taxon>Dikarya</taxon>
        <taxon>Basidiomycota</taxon>
        <taxon>Agaricomycotina</taxon>
        <taxon>Agaricomycetes</taxon>
        <taxon>Agaricomycetidae</taxon>
        <taxon>Agaricales</taxon>
        <taxon>Marasmiineae</taxon>
        <taxon>Omphalotaceae</taxon>
        <taxon>Rhodocollybia</taxon>
    </lineage>
</organism>
<evidence type="ECO:0000256" key="3">
    <source>
        <dbReference type="ARBA" id="ARBA00023235"/>
    </source>
</evidence>
<dbReference type="GO" id="GO:0043138">
    <property type="term" value="F:3'-5' DNA helicase activity"/>
    <property type="evidence" value="ECO:0007669"/>
    <property type="project" value="UniProtKB-EC"/>
</dbReference>
<accession>A0A9P5UCI4</accession>
<dbReference type="GO" id="GO:0009378">
    <property type="term" value="F:four-way junction helicase activity"/>
    <property type="evidence" value="ECO:0007669"/>
    <property type="project" value="TreeGrafter"/>
</dbReference>
<evidence type="ECO:0000256" key="6">
    <source>
        <dbReference type="SAM" id="MobiDB-lite"/>
    </source>
</evidence>
<reference evidence="8" key="1">
    <citation type="submission" date="2020-11" db="EMBL/GenBank/DDBJ databases">
        <authorList>
            <consortium name="DOE Joint Genome Institute"/>
            <person name="Ahrendt S."/>
            <person name="Riley R."/>
            <person name="Andreopoulos W."/>
            <person name="Labutti K."/>
            <person name="Pangilinan J."/>
            <person name="Ruiz-Duenas F.J."/>
            <person name="Barrasa J.M."/>
            <person name="Sanchez-Garcia M."/>
            <person name="Camarero S."/>
            <person name="Miyauchi S."/>
            <person name="Serrano A."/>
            <person name="Linde D."/>
            <person name="Babiker R."/>
            <person name="Drula E."/>
            <person name="Ayuso-Fernandez I."/>
            <person name="Pacheco R."/>
            <person name="Padilla G."/>
            <person name="Ferreira P."/>
            <person name="Barriuso J."/>
            <person name="Kellner H."/>
            <person name="Castanera R."/>
            <person name="Alfaro M."/>
            <person name="Ramirez L."/>
            <person name="Pisabarro A.G."/>
            <person name="Kuo A."/>
            <person name="Tritt A."/>
            <person name="Lipzen A."/>
            <person name="He G."/>
            <person name="Yan M."/>
            <person name="Ng V."/>
            <person name="Cullen D."/>
            <person name="Martin F."/>
            <person name="Rosso M.-N."/>
            <person name="Henrissat B."/>
            <person name="Hibbett D."/>
            <person name="Martinez A.T."/>
            <person name="Grigoriev I.V."/>
        </authorList>
    </citation>
    <scope>NUCLEOTIDE SEQUENCE</scope>
    <source>
        <strain evidence="8">AH 40177</strain>
    </source>
</reference>
<dbReference type="EC" id="5.6.2.4" evidence="5"/>
<dbReference type="GO" id="GO:0005694">
    <property type="term" value="C:chromosome"/>
    <property type="evidence" value="ECO:0007669"/>
    <property type="project" value="TreeGrafter"/>
</dbReference>
<evidence type="ECO:0000313" key="8">
    <source>
        <dbReference type="EMBL" id="KAF9074161.1"/>
    </source>
</evidence>
<dbReference type="InterPro" id="IPR027417">
    <property type="entry name" value="P-loop_NTPase"/>
</dbReference>
<dbReference type="GO" id="GO:0005524">
    <property type="term" value="F:ATP binding"/>
    <property type="evidence" value="ECO:0007669"/>
    <property type="project" value="InterPro"/>
</dbReference>
<gene>
    <name evidence="8" type="ORF">BDP27DRAFT_1214753</name>
</gene>
<evidence type="ECO:0000313" key="9">
    <source>
        <dbReference type="Proteomes" id="UP000772434"/>
    </source>
</evidence>
<keyword evidence="2" id="KW-0238">DNA-binding</keyword>
<comment type="similarity">
    <text evidence="1">Belongs to the helicase family. RecQ subfamily.</text>
</comment>
<dbReference type="GO" id="GO:0003677">
    <property type="term" value="F:DNA binding"/>
    <property type="evidence" value="ECO:0007669"/>
    <property type="project" value="UniProtKB-KW"/>
</dbReference>
<dbReference type="EMBL" id="JADNRY010000014">
    <property type="protein sequence ID" value="KAF9074161.1"/>
    <property type="molecule type" value="Genomic_DNA"/>
</dbReference>